<evidence type="ECO:0000313" key="2">
    <source>
        <dbReference type="EMBL" id="KAF4305923.1"/>
    </source>
</evidence>
<accession>A0A8H4N3L4</accession>
<gene>
    <name evidence="2" type="ORF">GTA08_BOTSDO06505</name>
</gene>
<sequence>MKTTSLALIFAAAAVAQQADIKYEQFPATGIACPNSDASGNLISNTADLKAAALAARNKTPIESSAANISSGKCSGLRTEAYQTNGELAGSLSFAYDEASQTIYYCLAQGLYSTNGSGYPDSCEAI</sequence>
<dbReference type="Proteomes" id="UP000572817">
    <property type="component" value="Unassembled WGS sequence"/>
</dbReference>
<keyword evidence="1" id="KW-0732">Signal</keyword>
<keyword evidence="3" id="KW-1185">Reference proteome</keyword>
<feature type="signal peptide" evidence="1">
    <location>
        <begin position="1"/>
        <end position="18"/>
    </location>
</feature>
<protein>
    <submittedName>
        <fullName evidence="2">Uncharacterized protein</fullName>
    </submittedName>
</protein>
<proteinExistence type="predicted"/>
<organism evidence="2 3">
    <name type="scientific">Botryosphaeria dothidea</name>
    <dbReference type="NCBI Taxonomy" id="55169"/>
    <lineage>
        <taxon>Eukaryota</taxon>
        <taxon>Fungi</taxon>
        <taxon>Dikarya</taxon>
        <taxon>Ascomycota</taxon>
        <taxon>Pezizomycotina</taxon>
        <taxon>Dothideomycetes</taxon>
        <taxon>Dothideomycetes incertae sedis</taxon>
        <taxon>Botryosphaeriales</taxon>
        <taxon>Botryosphaeriaceae</taxon>
        <taxon>Botryosphaeria</taxon>
    </lineage>
</organism>
<feature type="chain" id="PRO_5034157108" evidence="1">
    <location>
        <begin position="19"/>
        <end position="126"/>
    </location>
</feature>
<reference evidence="2" key="1">
    <citation type="submission" date="2020-04" db="EMBL/GenBank/DDBJ databases">
        <title>Genome Assembly and Annotation of Botryosphaeria dothidea sdau 11-99, a Latent Pathogen of Apple Fruit Ring Rot in China.</title>
        <authorList>
            <person name="Yu C."/>
            <person name="Diao Y."/>
            <person name="Lu Q."/>
            <person name="Zhao J."/>
            <person name="Cui S."/>
            <person name="Peng C."/>
            <person name="He B."/>
            <person name="Liu H."/>
        </authorList>
    </citation>
    <scope>NUCLEOTIDE SEQUENCE [LARGE SCALE GENOMIC DNA]</scope>
    <source>
        <strain evidence="2">Sdau11-99</strain>
    </source>
</reference>
<dbReference type="OrthoDB" id="3551791at2759"/>
<dbReference type="AlphaFoldDB" id="A0A8H4N3L4"/>
<comment type="caution">
    <text evidence="2">The sequence shown here is derived from an EMBL/GenBank/DDBJ whole genome shotgun (WGS) entry which is preliminary data.</text>
</comment>
<evidence type="ECO:0000313" key="3">
    <source>
        <dbReference type="Proteomes" id="UP000572817"/>
    </source>
</evidence>
<evidence type="ECO:0000256" key="1">
    <source>
        <dbReference type="SAM" id="SignalP"/>
    </source>
</evidence>
<dbReference type="EMBL" id="WWBZ02000040">
    <property type="protein sequence ID" value="KAF4305923.1"/>
    <property type="molecule type" value="Genomic_DNA"/>
</dbReference>
<name>A0A8H4N3L4_9PEZI</name>